<dbReference type="InterPro" id="IPR000772">
    <property type="entry name" value="Ricin_B_lectin"/>
</dbReference>
<dbReference type="EMBL" id="BMMK01000056">
    <property type="protein sequence ID" value="GGM82529.1"/>
    <property type="molecule type" value="Genomic_DNA"/>
</dbReference>
<evidence type="ECO:0000259" key="1">
    <source>
        <dbReference type="SMART" id="SM00458"/>
    </source>
</evidence>
<dbReference type="Gene3D" id="2.80.10.50">
    <property type="match status" value="1"/>
</dbReference>
<name>A0A8J3CKJ6_9PSEU</name>
<dbReference type="InterPro" id="IPR035992">
    <property type="entry name" value="Ricin_B-like_lectins"/>
</dbReference>
<proteinExistence type="predicted"/>
<dbReference type="SMART" id="SM00458">
    <property type="entry name" value="RICIN"/>
    <property type="match status" value="1"/>
</dbReference>
<reference evidence="2" key="1">
    <citation type="journal article" date="2014" name="Int. J. Syst. Evol. Microbiol.">
        <title>Complete genome sequence of Corynebacterium casei LMG S-19264T (=DSM 44701T), isolated from a smear-ripened cheese.</title>
        <authorList>
            <consortium name="US DOE Joint Genome Institute (JGI-PGF)"/>
            <person name="Walter F."/>
            <person name="Albersmeier A."/>
            <person name="Kalinowski J."/>
            <person name="Ruckert C."/>
        </authorList>
    </citation>
    <scope>NUCLEOTIDE SEQUENCE</scope>
    <source>
        <strain evidence="2">CGMCC 4.5737</strain>
    </source>
</reference>
<dbReference type="Pfam" id="PF00652">
    <property type="entry name" value="Ricin_B_lectin"/>
    <property type="match status" value="1"/>
</dbReference>
<dbReference type="SUPFAM" id="SSF50370">
    <property type="entry name" value="Ricin B-like lectins"/>
    <property type="match status" value="1"/>
</dbReference>
<accession>A0A8J3CKJ6</accession>
<evidence type="ECO:0000313" key="2">
    <source>
        <dbReference type="EMBL" id="GGM82529.1"/>
    </source>
</evidence>
<dbReference type="AlphaFoldDB" id="A0A8J3CKJ6"/>
<organism evidence="2 3">
    <name type="scientific">Longimycelium tulufanense</name>
    <dbReference type="NCBI Taxonomy" id="907463"/>
    <lineage>
        <taxon>Bacteria</taxon>
        <taxon>Bacillati</taxon>
        <taxon>Actinomycetota</taxon>
        <taxon>Actinomycetes</taxon>
        <taxon>Pseudonocardiales</taxon>
        <taxon>Pseudonocardiaceae</taxon>
        <taxon>Longimycelium</taxon>
    </lineage>
</organism>
<dbReference type="RefSeq" id="WP_229686890.1">
    <property type="nucleotide sequence ID" value="NZ_BMMK01000056.1"/>
</dbReference>
<dbReference type="PANTHER" id="PTHR40469">
    <property type="entry name" value="SECRETED GLYCOSYL HYDROLASE"/>
    <property type="match status" value="1"/>
</dbReference>
<comment type="caution">
    <text evidence="2">The sequence shown here is derived from an EMBL/GenBank/DDBJ whole genome shotgun (WGS) entry which is preliminary data.</text>
</comment>
<gene>
    <name evidence="2" type="ORF">GCM10012275_61380</name>
</gene>
<keyword evidence="3" id="KW-1185">Reference proteome</keyword>
<dbReference type="Proteomes" id="UP000637578">
    <property type="component" value="Unassembled WGS sequence"/>
</dbReference>
<dbReference type="PROSITE" id="PS50231">
    <property type="entry name" value="RICIN_B_LECTIN"/>
    <property type="match status" value="1"/>
</dbReference>
<sequence length="379" mass="41584">MPLTADSHGLPRPVLCDGDGISGKRAQLIYIHAEGQPSRYDEIVGTFQSYAADTDDAVVEAARRLGGGVRHIRYVTDQDCRPTVEQVALPPDSLTTFGRLRPALMDRGYRRADRKYVVWAEAKMGCEAVASGGDDRPGPDNRFNAGPHYALLSEGCWGGWDFFGHELLHLLGAVQPSAPHSAGGHCWDQRDIMCYDDTGQHPDSVRQICAGMKYQLDCNGDDYFHTNPAPGSYLATHWNIATSDYLTRSGPSYPVGAVTGMDGKCIDVADSSTANGTHVQLWGCNGTNAQRWVWRDSTLSALGKCLDVAWSGKDNGNPVHLWDCNGSDAQKWELRGDGTLRNPQSGRCLDARYNGVNDDIPLQIWDCRSDVNQRWTLPA</sequence>
<dbReference type="PANTHER" id="PTHR40469:SF2">
    <property type="entry name" value="GALACTOSE-BINDING DOMAIN-LIKE SUPERFAMILY PROTEIN"/>
    <property type="match status" value="1"/>
</dbReference>
<reference evidence="2" key="2">
    <citation type="submission" date="2020-09" db="EMBL/GenBank/DDBJ databases">
        <authorList>
            <person name="Sun Q."/>
            <person name="Zhou Y."/>
        </authorList>
    </citation>
    <scope>NUCLEOTIDE SEQUENCE</scope>
    <source>
        <strain evidence="2">CGMCC 4.5737</strain>
    </source>
</reference>
<dbReference type="CDD" id="cd23451">
    <property type="entry name" value="beta-trefoil_Ricin_laminarinase"/>
    <property type="match status" value="1"/>
</dbReference>
<protein>
    <recommendedName>
        <fullName evidence="1">Ricin B lectin domain-containing protein</fullName>
    </recommendedName>
</protein>
<feature type="domain" description="Ricin B lectin" evidence="1">
    <location>
        <begin position="253"/>
        <end position="378"/>
    </location>
</feature>
<evidence type="ECO:0000313" key="3">
    <source>
        <dbReference type="Proteomes" id="UP000637578"/>
    </source>
</evidence>